<evidence type="ECO:0000259" key="2">
    <source>
        <dbReference type="Pfam" id="PF24476"/>
    </source>
</evidence>
<feature type="domain" description="DUF7580" evidence="2">
    <location>
        <begin position="413"/>
        <end position="524"/>
    </location>
</feature>
<evidence type="ECO:0000256" key="1">
    <source>
        <dbReference type="SAM" id="Coils"/>
    </source>
</evidence>
<comment type="caution">
    <text evidence="3">The sequence shown here is derived from an EMBL/GenBank/DDBJ whole genome shotgun (WGS) entry which is preliminary data.</text>
</comment>
<dbReference type="PANTHER" id="PTHR35186">
    <property type="entry name" value="ANK_REP_REGION DOMAIN-CONTAINING PROTEIN"/>
    <property type="match status" value="1"/>
</dbReference>
<evidence type="ECO:0000313" key="3">
    <source>
        <dbReference type="EMBL" id="KAK4223485.1"/>
    </source>
</evidence>
<reference evidence="3" key="1">
    <citation type="journal article" date="2023" name="Mol. Phylogenet. Evol.">
        <title>Genome-scale phylogeny and comparative genomics of the fungal order Sordariales.</title>
        <authorList>
            <person name="Hensen N."/>
            <person name="Bonometti L."/>
            <person name="Westerberg I."/>
            <person name="Brannstrom I.O."/>
            <person name="Guillou S."/>
            <person name="Cros-Aarteil S."/>
            <person name="Calhoun S."/>
            <person name="Haridas S."/>
            <person name="Kuo A."/>
            <person name="Mondo S."/>
            <person name="Pangilinan J."/>
            <person name="Riley R."/>
            <person name="LaButti K."/>
            <person name="Andreopoulos B."/>
            <person name="Lipzen A."/>
            <person name="Chen C."/>
            <person name="Yan M."/>
            <person name="Daum C."/>
            <person name="Ng V."/>
            <person name="Clum A."/>
            <person name="Steindorff A."/>
            <person name="Ohm R.A."/>
            <person name="Martin F."/>
            <person name="Silar P."/>
            <person name="Natvig D.O."/>
            <person name="Lalanne C."/>
            <person name="Gautier V."/>
            <person name="Ament-Velasquez S.L."/>
            <person name="Kruys A."/>
            <person name="Hutchinson M.I."/>
            <person name="Powell A.J."/>
            <person name="Barry K."/>
            <person name="Miller A.N."/>
            <person name="Grigoriev I.V."/>
            <person name="Debuchy R."/>
            <person name="Gladieux P."/>
            <person name="Hiltunen Thoren M."/>
            <person name="Johannesson H."/>
        </authorList>
    </citation>
    <scope>NUCLEOTIDE SEQUENCE</scope>
    <source>
        <strain evidence="3">CBS 990.96</strain>
    </source>
</reference>
<protein>
    <recommendedName>
        <fullName evidence="2">DUF7580 domain-containing protein</fullName>
    </recommendedName>
</protein>
<dbReference type="Pfam" id="PF24476">
    <property type="entry name" value="DUF7580"/>
    <property type="match status" value="1"/>
</dbReference>
<reference evidence="3" key="2">
    <citation type="submission" date="2023-05" db="EMBL/GenBank/DDBJ databases">
        <authorList>
            <consortium name="Lawrence Berkeley National Laboratory"/>
            <person name="Steindorff A."/>
            <person name="Hensen N."/>
            <person name="Bonometti L."/>
            <person name="Westerberg I."/>
            <person name="Brannstrom I.O."/>
            <person name="Guillou S."/>
            <person name="Cros-Aarteil S."/>
            <person name="Calhoun S."/>
            <person name="Haridas S."/>
            <person name="Kuo A."/>
            <person name="Mondo S."/>
            <person name="Pangilinan J."/>
            <person name="Riley R."/>
            <person name="Labutti K."/>
            <person name="Andreopoulos B."/>
            <person name="Lipzen A."/>
            <person name="Chen C."/>
            <person name="Yanf M."/>
            <person name="Daum C."/>
            <person name="Ng V."/>
            <person name="Clum A."/>
            <person name="Ohm R."/>
            <person name="Martin F."/>
            <person name="Silar P."/>
            <person name="Natvig D."/>
            <person name="Lalanne C."/>
            <person name="Gautier V."/>
            <person name="Ament-Velasquez S.L."/>
            <person name="Kruys A."/>
            <person name="Hutchinson M.I."/>
            <person name="Powell A.J."/>
            <person name="Barry K."/>
            <person name="Miller A.N."/>
            <person name="Grigoriev I.V."/>
            <person name="Debuchy R."/>
            <person name="Gladieux P."/>
            <person name="Thoren M.H."/>
            <person name="Johannesson H."/>
        </authorList>
    </citation>
    <scope>NUCLEOTIDE SEQUENCE</scope>
    <source>
        <strain evidence="3">CBS 990.96</strain>
    </source>
</reference>
<keyword evidence="4" id="KW-1185">Reference proteome</keyword>
<keyword evidence="1" id="KW-0175">Coiled coil</keyword>
<organism evidence="3 4">
    <name type="scientific">Podospora fimiseda</name>
    <dbReference type="NCBI Taxonomy" id="252190"/>
    <lineage>
        <taxon>Eukaryota</taxon>
        <taxon>Fungi</taxon>
        <taxon>Dikarya</taxon>
        <taxon>Ascomycota</taxon>
        <taxon>Pezizomycotina</taxon>
        <taxon>Sordariomycetes</taxon>
        <taxon>Sordariomycetidae</taxon>
        <taxon>Sordariales</taxon>
        <taxon>Podosporaceae</taxon>
        <taxon>Podospora</taxon>
    </lineage>
</organism>
<proteinExistence type="predicted"/>
<gene>
    <name evidence="3" type="ORF">QBC38DRAFT_487623</name>
</gene>
<evidence type="ECO:0000313" key="4">
    <source>
        <dbReference type="Proteomes" id="UP001301958"/>
    </source>
</evidence>
<name>A0AAN7BHG8_9PEZI</name>
<dbReference type="Proteomes" id="UP001301958">
    <property type="component" value="Unassembled WGS sequence"/>
</dbReference>
<dbReference type="AlphaFoldDB" id="A0AAN7BHG8"/>
<dbReference type="EMBL" id="MU865425">
    <property type="protein sequence ID" value="KAK4223485.1"/>
    <property type="molecule type" value="Genomic_DNA"/>
</dbReference>
<accession>A0AAN7BHG8</accession>
<dbReference type="InterPro" id="IPR056002">
    <property type="entry name" value="DUF7580"/>
</dbReference>
<sequence length="589" mass="66390">MEPVSLALGIVPLVISGIKGYRSLRSKFKTFCHYSSQVDRTRKLLGIQRDYFLNETELMLRLVVEDQVLVKEMIKDPNHSEWGSPTLRTKLEKQLDRSLEPFTDTIEDITQIIASLEDGLKCFEILSEEHQGDDHLRRKPFKESLKKLRKRVKITFEKETFDAQIANLEKSNDSLRRLRKQIGNLQRAQAPDTQITLKSHCEKKGHLSVEFGAFGVIRRASVALHEALSNTWSNTTIQDLRHSVRLFLDAKAGDEVKMEVAILCYEAHLLGKALFQTGFMRLQVRSKALDSIAWTETGFLTPDSHATESTCEQPRKRQRVRFIEDTEARKDAETSSQDTVAPPASTNVENALSGHFCPELSEKCYSQCASDTCLGHIDNCTFRHWLYPLSPVSDPDNIVVPISQVLAQPIHRSITIITQLRLALSLASAVLKFASTPWLNDLWTIQDLAFLRQQGNEQDLISTLHFSSELSVSNQATLMDVETAPTPNELQEAQYKYGVRNVTLYSLGVALLAIGRWEHIDPGDVEAVRRMAASQGCFLGPKYQMLTEKVLECDFGYGKDLKKPRLQEAVYEGVIVELEGMIAGLDIGG</sequence>
<dbReference type="PANTHER" id="PTHR35186:SF4">
    <property type="entry name" value="PRION-INHIBITION AND PROPAGATION HELO DOMAIN-CONTAINING PROTEIN"/>
    <property type="match status" value="1"/>
</dbReference>
<feature type="coiled-coil region" evidence="1">
    <location>
        <begin position="158"/>
        <end position="188"/>
    </location>
</feature>